<dbReference type="PANTHER" id="PTHR47737:SF1">
    <property type="entry name" value="GLYCINE BETAINE_PROLINE BETAINE TRANSPORT SYSTEM PERMEASE PROTEIN PROW"/>
    <property type="match status" value="1"/>
</dbReference>
<dbReference type="Gene3D" id="3.40.190.100">
    <property type="entry name" value="Glycine betaine-binding periplasmic protein, domain 2"/>
    <property type="match status" value="1"/>
</dbReference>
<dbReference type="PROSITE" id="PS51257">
    <property type="entry name" value="PROKAR_LIPOPROTEIN"/>
    <property type="match status" value="1"/>
</dbReference>
<dbReference type="GO" id="GO:0043190">
    <property type="term" value="C:ATP-binding cassette (ABC) transporter complex"/>
    <property type="evidence" value="ECO:0007669"/>
    <property type="project" value="InterPro"/>
</dbReference>
<evidence type="ECO:0000256" key="4">
    <source>
        <dbReference type="ARBA" id="ARBA00023136"/>
    </source>
</evidence>
<dbReference type="GO" id="GO:0015871">
    <property type="term" value="P:choline transport"/>
    <property type="evidence" value="ECO:0007669"/>
    <property type="project" value="TreeGrafter"/>
</dbReference>
<dbReference type="GO" id="GO:0015226">
    <property type="term" value="F:carnitine transmembrane transporter activity"/>
    <property type="evidence" value="ECO:0007669"/>
    <property type="project" value="TreeGrafter"/>
</dbReference>
<protein>
    <submittedName>
        <fullName evidence="7">Glycine betaine ABC transporter substrate-binding protein</fullName>
    </submittedName>
</protein>
<evidence type="ECO:0000259" key="6">
    <source>
        <dbReference type="Pfam" id="PF04069"/>
    </source>
</evidence>
<name>A0AAJ6FTT2_9LACO</name>
<evidence type="ECO:0000256" key="1">
    <source>
        <dbReference type="ARBA" id="ARBA00004236"/>
    </source>
</evidence>
<dbReference type="Pfam" id="PF04069">
    <property type="entry name" value="OpuAC"/>
    <property type="match status" value="2"/>
</dbReference>
<keyword evidence="5" id="KW-0732">Signal</keyword>
<dbReference type="PANTHER" id="PTHR47737">
    <property type="entry name" value="GLYCINE BETAINE/PROLINE BETAINE TRANSPORT SYSTEM PERMEASE PROTEIN PROW"/>
    <property type="match status" value="1"/>
</dbReference>
<proteinExistence type="predicted"/>
<feature type="chain" id="PRO_5042516910" evidence="5">
    <location>
        <begin position="29"/>
        <end position="301"/>
    </location>
</feature>
<comment type="subcellular location">
    <subcellularLocation>
        <location evidence="1">Cell membrane</location>
    </subcellularLocation>
</comment>
<evidence type="ECO:0000256" key="2">
    <source>
        <dbReference type="ARBA" id="ARBA00022448"/>
    </source>
</evidence>
<dbReference type="EMBL" id="CP123751">
    <property type="protein sequence ID" value="WHQ79802.1"/>
    <property type="molecule type" value="Genomic_DNA"/>
</dbReference>
<dbReference type="SUPFAM" id="SSF53850">
    <property type="entry name" value="Periplasmic binding protein-like II"/>
    <property type="match status" value="2"/>
</dbReference>
<evidence type="ECO:0000256" key="5">
    <source>
        <dbReference type="SAM" id="SignalP"/>
    </source>
</evidence>
<dbReference type="GO" id="GO:0005275">
    <property type="term" value="F:amine transmembrane transporter activity"/>
    <property type="evidence" value="ECO:0007669"/>
    <property type="project" value="TreeGrafter"/>
</dbReference>
<dbReference type="Gene3D" id="3.10.105.10">
    <property type="entry name" value="Dipeptide-binding Protein, Domain 3"/>
    <property type="match status" value="1"/>
</dbReference>
<reference evidence="7" key="1">
    <citation type="submission" date="2023-04" db="EMBL/GenBank/DDBJ databases">
        <title>Four porcine-derived lactic acid bacteria strains analyses and their evaluation as potential probiotics based on genomics.</title>
        <authorList>
            <person name="Niu D."/>
        </authorList>
    </citation>
    <scope>NUCLEOTIDE SEQUENCE</scope>
    <source>
        <strain evidence="7">ZSB1</strain>
    </source>
</reference>
<feature type="signal peptide" evidence="5">
    <location>
        <begin position="1"/>
        <end position="28"/>
    </location>
</feature>
<dbReference type="InterPro" id="IPR007210">
    <property type="entry name" value="ABC_Gly_betaine_transp_sub-bd"/>
</dbReference>
<evidence type="ECO:0000313" key="7">
    <source>
        <dbReference type="EMBL" id="WHQ79802.1"/>
    </source>
</evidence>
<feature type="domain" description="ABC-type glycine betaine transport system substrate-binding" evidence="6">
    <location>
        <begin position="36"/>
        <end position="179"/>
    </location>
</feature>
<dbReference type="Proteomes" id="UP001238155">
    <property type="component" value="Chromosome"/>
</dbReference>
<dbReference type="GO" id="GO:0031460">
    <property type="term" value="P:glycine betaine transport"/>
    <property type="evidence" value="ECO:0007669"/>
    <property type="project" value="TreeGrafter"/>
</dbReference>
<dbReference type="AlphaFoldDB" id="A0AAJ6FTT2"/>
<gene>
    <name evidence="7" type="ORF">QFF56_07580</name>
</gene>
<feature type="domain" description="ABC-type glycine betaine transport system substrate-binding" evidence="6">
    <location>
        <begin position="197"/>
        <end position="300"/>
    </location>
</feature>
<evidence type="ECO:0000256" key="3">
    <source>
        <dbReference type="ARBA" id="ARBA00022475"/>
    </source>
</evidence>
<keyword evidence="3" id="KW-1003">Cell membrane</keyword>
<keyword evidence="4" id="KW-0472">Membrane</keyword>
<organism evidence="7 8">
    <name type="scientific">Ligilactobacillus animalis</name>
    <dbReference type="NCBI Taxonomy" id="1605"/>
    <lineage>
        <taxon>Bacteria</taxon>
        <taxon>Bacillati</taxon>
        <taxon>Bacillota</taxon>
        <taxon>Bacilli</taxon>
        <taxon>Lactobacillales</taxon>
        <taxon>Lactobacillaceae</taxon>
        <taxon>Ligilactobacillus</taxon>
    </lineage>
</organism>
<accession>A0AAJ6FTT2</accession>
<sequence length="301" mass="33020">MKYLKKILLPVILLGAFILSGCSSSTQAKYDATKALGPQVNYTVTGIDAGAGVMGNTQTALEKYGLTQKNWQLQTSSTAAMTSVLDKAIKNKQPIVITGWVPHWMFTKYDLKFLDDPKKVYGESEGIHTIARLGLKKEQPGLYQFLENFNWTSDQLAQVMLQINDGVDPAQAAKNYLKKHPDQLKAWLKNVPEGNGKTVTLAYVAWDSEIASANVAKAALESRGYKVNIRSMDAQPMWTAVATGAADASLSAWLPVTHDAYAEHFKGKYIDVRTNLKGAKTGLAVPTYMTNINSISDLKNK</sequence>
<evidence type="ECO:0000313" key="8">
    <source>
        <dbReference type="Proteomes" id="UP001238155"/>
    </source>
</evidence>
<dbReference type="RefSeq" id="WP_010688125.1">
    <property type="nucleotide sequence ID" value="NZ_CAUWFA010000004.1"/>
</dbReference>
<keyword evidence="2" id="KW-0813">Transport</keyword>